<evidence type="ECO:0000313" key="2">
    <source>
        <dbReference type="Proteomes" id="UP000003240"/>
    </source>
</evidence>
<dbReference type="EMBL" id="AFGF01000218">
    <property type="protein sequence ID" value="EGO62452.1"/>
    <property type="molecule type" value="Genomic_DNA"/>
</dbReference>
<dbReference type="STRING" id="1009370.ALO_18100"/>
<comment type="caution">
    <text evidence="1">The sequence shown here is derived from an EMBL/GenBank/DDBJ whole genome shotgun (WGS) entry which is preliminary data.</text>
</comment>
<dbReference type="Proteomes" id="UP000003240">
    <property type="component" value="Unassembled WGS sequence"/>
</dbReference>
<keyword evidence="2" id="KW-1185">Reference proteome</keyword>
<gene>
    <name evidence="1" type="ORF">ALO_18100</name>
</gene>
<protein>
    <submittedName>
        <fullName evidence="1">Putative adhesin</fullName>
    </submittedName>
</protein>
<feature type="non-terminal residue" evidence="1">
    <location>
        <position position="238"/>
    </location>
</feature>
<reference evidence="1 2" key="1">
    <citation type="journal article" date="2011" name="EMBO J.">
        <title>Structural diversity of bacterial flagellar motors.</title>
        <authorList>
            <person name="Chen S."/>
            <person name="Beeby M."/>
            <person name="Murphy G.E."/>
            <person name="Leadbetter J.R."/>
            <person name="Hendrixson D.R."/>
            <person name="Briegel A."/>
            <person name="Li Z."/>
            <person name="Shi J."/>
            <person name="Tocheva E.I."/>
            <person name="Muller A."/>
            <person name="Dobro M.J."/>
            <person name="Jensen G.J."/>
        </authorList>
    </citation>
    <scope>NUCLEOTIDE SEQUENCE [LARGE SCALE GENOMIC DNA]</scope>
    <source>
        <strain evidence="1 2">DSM 6540</strain>
    </source>
</reference>
<organism evidence="1 2">
    <name type="scientific">Acetonema longum DSM 6540</name>
    <dbReference type="NCBI Taxonomy" id="1009370"/>
    <lineage>
        <taxon>Bacteria</taxon>
        <taxon>Bacillati</taxon>
        <taxon>Bacillota</taxon>
        <taxon>Negativicutes</taxon>
        <taxon>Acetonemataceae</taxon>
        <taxon>Acetonema</taxon>
    </lineage>
</organism>
<accession>F7NND0</accession>
<dbReference type="RefSeq" id="WP_004098555.1">
    <property type="nucleotide sequence ID" value="NZ_AFGF01000218.1"/>
</dbReference>
<dbReference type="Pfam" id="PF13332">
    <property type="entry name" value="Fil_haemagg_2"/>
    <property type="match status" value="1"/>
</dbReference>
<dbReference type="AlphaFoldDB" id="F7NND0"/>
<sequence>VLAGQNATISGSDILGGAGIDLLAQNITIQGAFNTFDSHSTTEFKQNGFTVSLTNNTFEAVQDTYDTVNRMEDIQDDRLKTLYGLKAYRSGEKAYGGIQEARQNAKESDIGKSFNVTAGFSSSKQKTEATISAATVRGSSLTSSGDINLIATGSGQTDLAGKSADGDLNILGSSINGNNVYLSAARDVNLKAQANTTDSVMKSSGSSYGFGASFSLGKELGMGYYLEGNKSSGNSEEH</sequence>
<dbReference type="eggNOG" id="COG3210">
    <property type="taxonomic scope" value="Bacteria"/>
</dbReference>
<proteinExistence type="predicted"/>
<feature type="non-terminal residue" evidence="1">
    <location>
        <position position="1"/>
    </location>
</feature>
<dbReference type="GO" id="GO:0003824">
    <property type="term" value="F:catalytic activity"/>
    <property type="evidence" value="ECO:0007669"/>
    <property type="project" value="UniProtKB-ARBA"/>
</dbReference>
<dbReference type="InterPro" id="IPR025157">
    <property type="entry name" value="Hemagglutinin_rpt"/>
</dbReference>
<name>F7NND0_9FIRM</name>
<evidence type="ECO:0000313" key="1">
    <source>
        <dbReference type="EMBL" id="EGO62452.1"/>
    </source>
</evidence>